<feature type="transmembrane region" description="Helical" evidence="1">
    <location>
        <begin position="52"/>
        <end position="69"/>
    </location>
</feature>
<keyword evidence="1" id="KW-0472">Membrane</keyword>
<gene>
    <name evidence="2" type="ORF">EAH69_08820</name>
</gene>
<feature type="transmembrane region" description="Helical" evidence="1">
    <location>
        <begin position="20"/>
        <end position="40"/>
    </location>
</feature>
<name>A0A3L9M798_9FLAO</name>
<reference evidence="2 3" key="1">
    <citation type="submission" date="2018-10" db="EMBL/GenBank/DDBJ databases">
        <authorList>
            <person name="Chen X."/>
        </authorList>
    </citation>
    <scope>NUCLEOTIDE SEQUENCE [LARGE SCALE GENOMIC DNA]</scope>
    <source>
        <strain evidence="2 3">YIM 102668</strain>
    </source>
</reference>
<keyword evidence="1" id="KW-0812">Transmembrane</keyword>
<dbReference type="AlphaFoldDB" id="A0A3L9M798"/>
<evidence type="ECO:0000256" key="1">
    <source>
        <dbReference type="SAM" id="Phobius"/>
    </source>
</evidence>
<dbReference type="Proteomes" id="UP000275348">
    <property type="component" value="Unassembled WGS sequence"/>
</dbReference>
<evidence type="ECO:0000313" key="2">
    <source>
        <dbReference type="EMBL" id="RLZ09107.1"/>
    </source>
</evidence>
<protein>
    <recommendedName>
        <fullName evidence="4">Sensor histidine kinase</fullName>
    </recommendedName>
</protein>
<accession>A0A3L9M798</accession>
<comment type="caution">
    <text evidence="2">The sequence shown here is derived from an EMBL/GenBank/DDBJ whole genome shotgun (WGS) entry which is preliminary data.</text>
</comment>
<organism evidence="2 3">
    <name type="scientific">Faecalibacter macacae</name>
    <dbReference type="NCBI Taxonomy" id="1859289"/>
    <lineage>
        <taxon>Bacteria</taxon>
        <taxon>Pseudomonadati</taxon>
        <taxon>Bacteroidota</taxon>
        <taxon>Flavobacteriia</taxon>
        <taxon>Flavobacteriales</taxon>
        <taxon>Weeksellaceae</taxon>
        <taxon>Faecalibacter</taxon>
    </lineage>
</organism>
<feature type="transmembrane region" description="Helical" evidence="1">
    <location>
        <begin position="75"/>
        <end position="91"/>
    </location>
</feature>
<evidence type="ECO:0000313" key="3">
    <source>
        <dbReference type="Proteomes" id="UP000275348"/>
    </source>
</evidence>
<keyword evidence="3" id="KW-1185">Reference proteome</keyword>
<proteinExistence type="predicted"/>
<sequence>MQNLKSNNDFFKKDQKLFSIAFKTFFIVLILNIFFHFINIKHFIVDIILDNLIRISISFMIFLIPVFIFPKTRKFFYFMIYSLIAYSIYLSF</sequence>
<keyword evidence="1" id="KW-1133">Transmembrane helix</keyword>
<dbReference type="EMBL" id="RDOJ01000011">
    <property type="protein sequence ID" value="RLZ09107.1"/>
    <property type="molecule type" value="Genomic_DNA"/>
</dbReference>
<evidence type="ECO:0008006" key="4">
    <source>
        <dbReference type="Google" id="ProtNLM"/>
    </source>
</evidence>